<dbReference type="InterPro" id="IPR026841">
    <property type="entry name" value="Aur1/Ipt1"/>
</dbReference>
<protein>
    <submittedName>
        <fullName evidence="3">Phosphatase PAP2 family protein</fullName>
    </submittedName>
</protein>
<feature type="domain" description="Inositolphosphotransferase Aur1/Ipt1" evidence="2">
    <location>
        <begin position="107"/>
        <end position="287"/>
    </location>
</feature>
<feature type="transmembrane region" description="Helical" evidence="1">
    <location>
        <begin position="224"/>
        <end position="243"/>
    </location>
</feature>
<dbReference type="EMBL" id="JBFYGN010000020">
    <property type="protein sequence ID" value="MEX8194342.1"/>
    <property type="molecule type" value="Genomic_DNA"/>
</dbReference>
<feature type="transmembrane region" description="Helical" evidence="1">
    <location>
        <begin position="248"/>
        <end position="265"/>
    </location>
</feature>
<dbReference type="Proteomes" id="UP001561046">
    <property type="component" value="Unassembled WGS sequence"/>
</dbReference>
<name>A0ABV3ZXL6_9BURK</name>
<accession>A0ABV3ZXL6</accession>
<gene>
    <name evidence="3" type="ORF">AB6724_16025</name>
</gene>
<keyword evidence="1" id="KW-0472">Membrane</keyword>
<feature type="transmembrane region" description="Helical" evidence="1">
    <location>
        <begin position="271"/>
        <end position="288"/>
    </location>
</feature>
<evidence type="ECO:0000259" key="2">
    <source>
        <dbReference type="Pfam" id="PF14378"/>
    </source>
</evidence>
<feature type="transmembrane region" description="Helical" evidence="1">
    <location>
        <begin position="166"/>
        <end position="193"/>
    </location>
</feature>
<keyword evidence="4" id="KW-1185">Reference proteome</keyword>
<comment type="caution">
    <text evidence="3">The sequence shown here is derived from an EMBL/GenBank/DDBJ whole genome shotgun (WGS) entry which is preliminary data.</text>
</comment>
<dbReference type="Pfam" id="PF14378">
    <property type="entry name" value="PAP2_3"/>
    <property type="match status" value="1"/>
</dbReference>
<keyword evidence="1" id="KW-0812">Transmembrane</keyword>
<organism evidence="3 4">
    <name type="scientific">Comamonas guangdongensis</name>
    <dbReference type="NCBI Taxonomy" id="510515"/>
    <lineage>
        <taxon>Bacteria</taxon>
        <taxon>Pseudomonadati</taxon>
        <taxon>Pseudomonadota</taxon>
        <taxon>Betaproteobacteria</taxon>
        <taxon>Burkholderiales</taxon>
        <taxon>Comamonadaceae</taxon>
        <taxon>Comamonas</taxon>
    </lineage>
</organism>
<evidence type="ECO:0000256" key="1">
    <source>
        <dbReference type="SAM" id="Phobius"/>
    </source>
</evidence>
<evidence type="ECO:0000313" key="3">
    <source>
        <dbReference type="EMBL" id="MEX8194342.1"/>
    </source>
</evidence>
<keyword evidence="1" id="KW-1133">Transmembrane helix</keyword>
<sequence length="297" mass="32778">MSLMQGIADGRRFISAGKLAPVLFLAALAGGEAAWIQAHKLVFVGTEPVLWATLVLISISAAYGLTGRSRALSEMSYYAALWVVAALIGAILTYLCATLNLPLLDEEFTNADLALGFHWLSFYAFVREHRLVATILTIAYFSGLPQIFFSIIYLAHIGRSDRNDELWWSSTIALVLTSLLSGLFPAGGTLFYYSIGLENAVHLPHFLALRDGSMTAFSFDEMKGIVTFPSFHTTTALLLIYVYRQLGIFRWVLALNVLMLISTPINGGHYLVDMIGGGAVTVCSIYLMQRVRFFLNR</sequence>
<proteinExistence type="predicted"/>
<evidence type="ECO:0000313" key="4">
    <source>
        <dbReference type="Proteomes" id="UP001561046"/>
    </source>
</evidence>
<feature type="transmembrane region" description="Helical" evidence="1">
    <location>
        <begin position="78"/>
        <end position="101"/>
    </location>
</feature>
<feature type="transmembrane region" description="Helical" evidence="1">
    <location>
        <begin position="49"/>
        <end position="66"/>
    </location>
</feature>
<feature type="transmembrane region" description="Helical" evidence="1">
    <location>
        <begin position="131"/>
        <end position="154"/>
    </location>
</feature>
<reference evidence="3 4" key="1">
    <citation type="journal article" date="2013" name="Int. J. Syst. Evol. Microbiol.">
        <title>Comamonas guangdongensis sp. nov., isolated from subterranean forest sediment, and emended description of the genus Comamonas.</title>
        <authorList>
            <person name="Zhang J."/>
            <person name="Wang Y."/>
            <person name="Zhou S."/>
            <person name="Wu C."/>
            <person name="He J."/>
            <person name="Li F."/>
        </authorList>
    </citation>
    <scope>NUCLEOTIDE SEQUENCE [LARGE SCALE GENOMIC DNA]</scope>
    <source>
        <strain evidence="3 4">CCTCC AB2011133</strain>
    </source>
</reference>
<dbReference type="RefSeq" id="WP_369339527.1">
    <property type="nucleotide sequence ID" value="NZ_JBFYGN010000020.1"/>
</dbReference>